<evidence type="ECO:0000256" key="1">
    <source>
        <dbReference type="ARBA" id="ARBA00008775"/>
    </source>
</evidence>
<sequence>MAINLQKGQRESIKAPKFTIGLGWDTNSNSTGSEFDLDASAFILGENKKILSDKHFIFYNNLKSPNEAVIHTGDNRTGDGEGDDEQIIVDLSKIESQACEICIVVTIHEADTRGQNFGQVRNSFIRIFSTDSGEELLKYELEEDFSIETAVEFGRIYKHNGEWKFEAVGMGMKGGLQDYLNKYN</sequence>
<dbReference type="InterPro" id="IPR003325">
    <property type="entry name" value="TerD"/>
</dbReference>
<comment type="caution">
    <text evidence="4">The sequence shown here is derived from an EMBL/GenBank/DDBJ whole genome shotgun (WGS) entry which is preliminary data.</text>
</comment>
<dbReference type="PANTHER" id="PTHR32097:SF4">
    <property type="entry name" value="GENERAL STRESS PROTEIN 16U"/>
    <property type="match status" value="1"/>
</dbReference>
<evidence type="ECO:0000313" key="4">
    <source>
        <dbReference type="EMBL" id="SDW39839.1"/>
    </source>
</evidence>
<proteinExistence type="inferred from homology"/>
<dbReference type="GeneID" id="85016208"/>
<dbReference type="PANTHER" id="PTHR32097">
    <property type="entry name" value="CAMP-BINDING PROTEIN 1-RELATED"/>
    <property type="match status" value="1"/>
</dbReference>
<dbReference type="Pfam" id="PF02342">
    <property type="entry name" value="TerD"/>
    <property type="match status" value="1"/>
</dbReference>
<keyword evidence="2" id="KW-0778">Tellurium resistance</keyword>
<name>A0A1H2T997_9FLAO</name>
<dbReference type="AlphaFoldDB" id="A0A1H2T997"/>
<evidence type="ECO:0000313" key="5">
    <source>
        <dbReference type="Proteomes" id="UP000182771"/>
    </source>
</evidence>
<feature type="domain" description="TerD" evidence="3">
    <location>
        <begin position="1"/>
        <end position="183"/>
    </location>
</feature>
<accession>A0A1H2T997</accession>
<evidence type="ECO:0000256" key="2">
    <source>
        <dbReference type="ARBA" id="ARBA00022686"/>
    </source>
</evidence>
<keyword evidence="5" id="KW-1185">Reference proteome</keyword>
<dbReference type="EMBL" id="FNND01000002">
    <property type="protein sequence ID" value="SDW39839.1"/>
    <property type="molecule type" value="Genomic_DNA"/>
</dbReference>
<evidence type="ECO:0000259" key="3">
    <source>
        <dbReference type="Pfam" id="PF02342"/>
    </source>
</evidence>
<dbReference type="CDD" id="cd06974">
    <property type="entry name" value="TerD_like"/>
    <property type="match status" value="1"/>
</dbReference>
<dbReference type="InterPro" id="IPR051324">
    <property type="entry name" value="Stress/Tellurium_Resist"/>
</dbReference>
<dbReference type="GO" id="GO:0046690">
    <property type="term" value="P:response to tellurium ion"/>
    <property type="evidence" value="ECO:0007669"/>
    <property type="project" value="UniProtKB-KW"/>
</dbReference>
<dbReference type="Gene3D" id="2.60.60.30">
    <property type="entry name" value="sav2460 like domains"/>
    <property type="match status" value="1"/>
</dbReference>
<dbReference type="RefSeq" id="WP_016420291.1">
    <property type="nucleotide sequence ID" value="NZ_FNND01000002.1"/>
</dbReference>
<reference evidence="4 5" key="1">
    <citation type="submission" date="2016-10" db="EMBL/GenBank/DDBJ databases">
        <authorList>
            <person name="Varghese N."/>
            <person name="Submissions S."/>
        </authorList>
    </citation>
    <scope>NUCLEOTIDE SEQUENCE [LARGE SCALE GENOMIC DNA]</scope>
    <source>
        <strain evidence="4 5">DSM 11449</strain>
    </source>
</reference>
<organism evidence="4 5">
    <name type="scientific">Capnocytophaga granulosa</name>
    <dbReference type="NCBI Taxonomy" id="45242"/>
    <lineage>
        <taxon>Bacteria</taxon>
        <taxon>Pseudomonadati</taxon>
        <taxon>Bacteroidota</taxon>
        <taxon>Flavobacteriia</taxon>
        <taxon>Flavobacteriales</taxon>
        <taxon>Flavobacteriaceae</taxon>
        <taxon>Capnocytophaga</taxon>
    </lineage>
</organism>
<dbReference type="OrthoDB" id="978360at2"/>
<gene>
    <name evidence="4" type="ORF">SAMN05444420_102109</name>
</gene>
<comment type="similarity">
    <text evidence="1">Belongs to the CAPAB/TerDEXZ family.</text>
</comment>
<dbReference type="Proteomes" id="UP000182771">
    <property type="component" value="Unassembled WGS sequence"/>
</dbReference>
<protein>
    <submittedName>
        <fullName evidence="4">Tellurium resistance protein TerD</fullName>
    </submittedName>
</protein>